<dbReference type="FunFam" id="3.40.50.970:FF:000012">
    <property type="entry name" value="Pyruvate:ferredoxin (Flavodoxin) oxidoreductase"/>
    <property type="match status" value="1"/>
</dbReference>
<dbReference type="Gene3D" id="3.30.70.20">
    <property type="match status" value="1"/>
</dbReference>
<dbReference type="SUPFAM" id="SSF53323">
    <property type="entry name" value="Pyruvate-ferredoxin oxidoreductase, PFOR, domain III"/>
    <property type="match status" value="1"/>
</dbReference>
<dbReference type="InterPro" id="IPR002880">
    <property type="entry name" value="Pyrv_Fd/Flavodoxin_OxRdtase_N"/>
</dbReference>
<protein>
    <submittedName>
        <fullName evidence="10">Pyruvate:ferredoxin oxidoreductase</fullName>
    </submittedName>
</protein>
<dbReference type="Pfam" id="PF17147">
    <property type="entry name" value="PFOR_II"/>
    <property type="match status" value="1"/>
</dbReference>
<name>D7EYH0_9EUKA</name>
<feature type="domain" description="4Fe-4S ferredoxin-type" evidence="9">
    <location>
        <begin position="732"/>
        <end position="761"/>
    </location>
</feature>
<proteinExistence type="evidence at transcript level"/>
<dbReference type="InterPro" id="IPR050722">
    <property type="entry name" value="Pyruvate:ferred/Flavod_OxRd"/>
</dbReference>
<comment type="cofactor">
    <cofactor evidence="8">
        <name>[4Fe-4S] cluster</name>
        <dbReference type="ChEBI" id="CHEBI:49883"/>
    </cofactor>
    <text evidence="8">Binds 3 [4Fe-4S] clusters per subunit.</text>
</comment>
<feature type="binding site" evidence="8">
    <location>
        <position position="751"/>
    </location>
    <ligand>
        <name>[4Fe-4S] cluster</name>
        <dbReference type="ChEBI" id="CHEBI:49883"/>
        <label>2</label>
    </ligand>
</feature>
<evidence type="ECO:0000313" key="10">
    <source>
        <dbReference type="EMBL" id="ABU95423.1"/>
    </source>
</evidence>
<feature type="non-terminal residue" evidence="10">
    <location>
        <position position="1238"/>
    </location>
</feature>
<dbReference type="Gene3D" id="3.40.50.970">
    <property type="match status" value="2"/>
</dbReference>
<dbReference type="PIRSF" id="PIRSF000159">
    <property type="entry name" value="NifJ"/>
    <property type="match status" value="1"/>
</dbReference>
<dbReference type="InterPro" id="IPR037112">
    <property type="entry name" value="Pyrv-flavodox_OxR_EKR_sf"/>
</dbReference>
<dbReference type="InterPro" id="IPR019752">
    <property type="entry name" value="Pyrv/ketoisovalerate_OxRed_cat"/>
</dbReference>
<feature type="binding site" evidence="8">
    <location>
        <position position="802"/>
    </location>
    <ligand>
        <name>[4Fe-4S] cluster</name>
        <dbReference type="ChEBI" id="CHEBI:49883"/>
        <label>2</label>
    </ligand>
</feature>
<dbReference type="Gene3D" id="3.40.920.10">
    <property type="entry name" value="Pyruvate-ferredoxin oxidoreductase, PFOR, domain III"/>
    <property type="match status" value="1"/>
</dbReference>
<dbReference type="SUPFAM" id="SSF52922">
    <property type="entry name" value="TK C-terminal domain-like"/>
    <property type="match status" value="1"/>
</dbReference>
<dbReference type="PROSITE" id="PS51379">
    <property type="entry name" value="4FE4S_FER_2"/>
    <property type="match status" value="2"/>
</dbReference>
<dbReference type="NCBIfam" id="TIGR02176">
    <property type="entry name" value="pyruv_ox_red"/>
    <property type="match status" value="1"/>
</dbReference>
<dbReference type="GO" id="GO:0022900">
    <property type="term" value="P:electron transport chain"/>
    <property type="evidence" value="ECO:0007669"/>
    <property type="project" value="InterPro"/>
</dbReference>
<feature type="binding site" evidence="8">
    <location>
        <position position="901"/>
    </location>
    <ligand>
        <name>[4Fe-4S] cluster</name>
        <dbReference type="ChEBI" id="CHEBI:49883"/>
        <label>3</label>
    </ligand>
</feature>
<feature type="binding site" evidence="8">
    <location>
        <position position="744"/>
    </location>
    <ligand>
        <name>[4Fe-4S] cluster</name>
        <dbReference type="ChEBI" id="CHEBI:49883"/>
        <label>1</label>
    </ligand>
</feature>
<dbReference type="SUPFAM" id="SSF54862">
    <property type="entry name" value="4Fe-4S ferredoxins"/>
    <property type="match status" value="1"/>
</dbReference>
<dbReference type="EMBL" id="EF612751">
    <property type="protein sequence ID" value="ABU95423.1"/>
    <property type="molecule type" value="mRNA"/>
</dbReference>
<keyword evidence="1" id="KW-0813">Transport</keyword>
<evidence type="ECO:0000256" key="1">
    <source>
        <dbReference type="ARBA" id="ARBA00022448"/>
    </source>
</evidence>
<keyword evidence="4" id="KW-0249">Electron transport</keyword>
<evidence type="ECO:0000256" key="8">
    <source>
        <dbReference type="PIRSR" id="PIRSR000159-50"/>
    </source>
</evidence>
<dbReference type="InterPro" id="IPR017896">
    <property type="entry name" value="4Fe4S_Fe-S-bd"/>
</dbReference>
<keyword evidence="2 8" id="KW-0004">4Fe-4S</keyword>
<dbReference type="InterPro" id="IPR002869">
    <property type="entry name" value="Pyrv_flavodox_OxRed_cen"/>
</dbReference>
<evidence type="ECO:0000256" key="2">
    <source>
        <dbReference type="ARBA" id="ARBA00022485"/>
    </source>
</evidence>
<dbReference type="SUPFAM" id="SSF52518">
    <property type="entry name" value="Thiamin diphosphate-binding fold (THDP-binding)"/>
    <property type="match status" value="2"/>
</dbReference>
<evidence type="ECO:0000256" key="7">
    <source>
        <dbReference type="ARBA" id="ARBA00023014"/>
    </source>
</evidence>
<dbReference type="PANTHER" id="PTHR32154">
    <property type="entry name" value="PYRUVATE-FLAVODOXIN OXIDOREDUCTASE-RELATED"/>
    <property type="match status" value="1"/>
</dbReference>
<organism evidence="10">
    <name type="scientific">Sawyeria marylandensis</name>
    <dbReference type="NCBI Taxonomy" id="194530"/>
    <lineage>
        <taxon>Eukaryota</taxon>
        <taxon>Discoba</taxon>
        <taxon>Heterolobosea</taxon>
        <taxon>Tetramitia</taxon>
        <taxon>Eutetramitia</taxon>
        <taxon>Psalteriomonadidae</taxon>
        <taxon>Sawyeria</taxon>
    </lineage>
</organism>
<dbReference type="GO" id="GO:0051539">
    <property type="term" value="F:4 iron, 4 sulfur cluster binding"/>
    <property type="evidence" value="ECO:0007669"/>
    <property type="project" value="UniProtKB-KW"/>
</dbReference>
<evidence type="ECO:0000256" key="3">
    <source>
        <dbReference type="ARBA" id="ARBA00022723"/>
    </source>
</evidence>
<dbReference type="Gene3D" id="3.40.50.920">
    <property type="match status" value="1"/>
</dbReference>
<evidence type="ECO:0000256" key="6">
    <source>
        <dbReference type="ARBA" id="ARBA00023004"/>
    </source>
</evidence>
<dbReference type="InterPro" id="IPR029061">
    <property type="entry name" value="THDP-binding"/>
</dbReference>
<dbReference type="InterPro" id="IPR019456">
    <property type="entry name" value="Pyrv-flavodox_OxRtase_EKR"/>
</dbReference>
<dbReference type="Gene3D" id="4.10.780.10">
    <property type="entry name" value="Pyruvate-flavodoxin oxidoreductase, EKR domain"/>
    <property type="match status" value="1"/>
</dbReference>
<dbReference type="Pfam" id="PF02775">
    <property type="entry name" value="TPP_enzyme_C"/>
    <property type="match status" value="1"/>
</dbReference>
<dbReference type="InterPro" id="IPR033412">
    <property type="entry name" value="PFOR_II"/>
</dbReference>
<dbReference type="FunFam" id="3.40.920.10:FF:000001">
    <property type="entry name" value="Pyruvate:ferredoxin (Flavodoxin) oxidoreductase"/>
    <property type="match status" value="1"/>
</dbReference>
<evidence type="ECO:0000256" key="4">
    <source>
        <dbReference type="ARBA" id="ARBA00022982"/>
    </source>
</evidence>
<dbReference type="Pfam" id="PF01558">
    <property type="entry name" value="POR"/>
    <property type="match status" value="1"/>
</dbReference>
<feature type="binding site" evidence="8">
    <location>
        <position position="876"/>
    </location>
    <ligand>
        <name>[4Fe-4S] cluster</name>
        <dbReference type="ChEBI" id="CHEBI:49883"/>
        <label>3</label>
    </ligand>
</feature>
<feature type="binding site" evidence="8">
    <location>
        <position position="873"/>
    </location>
    <ligand>
        <name>[4Fe-4S] cluster</name>
        <dbReference type="ChEBI" id="CHEBI:49883"/>
        <label>3</label>
    </ligand>
</feature>
<dbReference type="GO" id="GO:0030976">
    <property type="term" value="F:thiamine pyrophosphate binding"/>
    <property type="evidence" value="ECO:0007669"/>
    <property type="project" value="InterPro"/>
</dbReference>
<dbReference type="InterPro" id="IPR017900">
    <property type="entry name" value="4Fe4S_Fe_S_CS"/>
</dbReference>
<accession>D7EYH0</accession>
<feature type="binding site" evidence="8">
    <location>
        <position position="741"/>
    </location>
    <ligand>
        <name>[4Fe-4S] cluster</name>
        <dbReference type="ChEBI" id="CHEBI:49883"/>
        <label>1</label>
    </ligand>
</feature>
<keyword evidence="6 8" id="KW-0408">Iron</keyword>
<evidence type="ECO:0000259" key="9">
    <source>
        <dbReference type="PROSITE" id="PS51379"/>
    </source>
</evidence>
<feature type="binding site" evidence="8">
    <location>
        <position position="799"/>
    </location>
    <ligand>
        <name>[4Fe-4S] cluster</name>
        <dbReference type="ChEBI" id="CHEBI:49883"/>
        <label>2</label>
    </ligand>
</feature>
<dbReference type="PANTHER" id="PTHR32154:SF0">
    <property type="entry name" value="PYRUVATE-FLAVODOXIN OXIDOREDUCTASE-RELATED"/>
    <property type="match status" value="1"/>
</dbReference>
<reference evidence="10" key="1">
    <citation type="journal article" date="2010" name="Eukaryot. Cell">
        <title>Sawyeria marylandensis (Heterolobosea) has a hydrogenosome with novel metabolic properties.</title>
        <authorList>
            <person name="Barbera M.J."/>
            <person name="Ruiz-Trillo I."/>
            <person name="Tufts J.Y."/>
            <person name="Bery A."/>
            <person name="Silberman J.D."/>
            <person name="Roger A.J."/>
        </authorList>
    </citation>
    <scope>NUCLEOTIDE SEQUENCE</scope>
</reference>
<dbReference type="GO" id="GO:0006979">
    <property type="term" value="P:response to oxidative stress"/>
    <property type="evidence" value="ECO:0007669"/>
    <property type="project" value="TreeGrafter"/>
</dbReference>
<keyword evidence="5" id="KW-0560">Oxidoreductase</keyword>
<evidence type="ECO:0000256" key="5">
    <source>
        <dbReference type="ARBA" id="ARBA00023002"/>
    </source>
</evidence>
<dbReference type="GO" id="GO:0016903">
    <property type="term" value="F:oxidoreductase activity, acting on the aldehyde or oxo group of donors"/>
    <property type="evidence" value="ECO:0007669"/>
    <property type="project" value="InterPro"/>
</dbReference>
<keyword evidence="3 8" id="KW-0479">Metal-binding</keyword>
<feature type="binding site" evidence="8">
    <location>
        <position position="747"/>
    </location>
    <ligand>
        <name>[4Fe-4S] cluster</name>
        <dbReference type="ChEBI" id="CHEBI:49883"/>
        <label>1</label>
    </ligand>
</feature>
<dbReference type="InterPro" id="IPR011895">
    <property type="entry name" value="Pyrv_flavodox_OxRed"/>
</dbReference>
<dbReference type="Pfam" id="PF01855">
    <property type="entry name" value="POR_N"/>
    <property type="match status" value="1"/>
</dbReference>
<dbReference type="SMART" id="SM00890">
    <property type="entry name" value="EKR"/>
    <property type="match status" value="1"/>
</dbReference>
<feature type="binding site" evidence="8">
    <location>
        <position position="1134"/>
    </location>
    <ligand>
        <name>[4Fe-4S] cluster</name>
        <dbReference type="ChEBI" id="CHEBI:49883"/>
        <label>3</label>
    </ligand>
</feature>
<feature type="domain" description="4Fe-4S ferredoxin-type" evidence="9">
    <location>
        <begin position="790"/>
        <end position="819"/>
    </location>
</feature>
<dbReference type="PROSITE" id="PS00198">
    <property type="entry name" value="4FE4S_FER_1"/>
    <property type="match status" value="1"/>
</dbReference>
<keyword evidence="7 8" id="KW-0411">Iron-sulfur</keyword>
<dbReference type="FunFam" id="3.40.50.970:FF:000041">
    <property type="entry name" value="Pyruvate:ferredoxin (Flavodoxin) oxidoreductase"/>
    <property type="match status" value="1"/>
</dbReference>
<dbReference type="Pfam" id="PF13183">
    <property type="entry name" value="Fer4_8"/>
    <property type="match status" value="1"/>
</dbReference>
<sequence length="1238" mass="137248">MLKNIYNYAPKGFSSIFPILKPKTVEPFDGNTAAAYVAYALSETALIYPITPSSVMGEVADAWSAVGKKNIFGEVLTVKEMQSEGGAAGAFHGSLSAGALTTTFTASQGLLLMIPNLYKVAGELLPGVLHVSARAVAGEALSIFGDHADVMACRQTGVCLLASGSVQESMDMACVAHMSALDTSLPFIHFFDGFRTSHEVNSIIPISYEQLNKLVDHEKIKEFKKKALNPEHPILKGTNQGPDLYMQQVERLHPFYTRTPAIVQKKMDLLYEVTGRRYNLFDYYGDENAKNVIVMMGSGVQTVKQVINYLNSQGIDKVGVVMCRLYRPWCEEAFLKALPKTVENICVLDRVKEPGCLAEPLKLDVITSIYKNKIGVKKIIGGRYGLGSKEFSTPMAKEVFENLKSDNSKDGFVVGINDDVTNMSLNIPPIEEQEKFEGMIKKSEYGDGLKECIFWGMGSDGTVGANKEGVKIIVDNTDLYGQAYFAYTAHKSGGVTQSYLRFGDKPIEAPYLIHSNADYVACHAPNYLNKYEMVKDLKNGGIFVLNHSATNVEELGKILPNSVKKVLSKKKINFYVIDASKIAASVGLRGRINMIMQTVFFSLSGVLAKEEAIACLKKSIKKAFGAKGDNIVKSNMEAVDKTIEAINKIEIPEEWGTVEVDLSDRKEPSNPFFYFSNTKYSTKKENIPKFVKEITFPAAQMRGDDIPLSAFEPTGVMPLGTTKYEKRFSAPTVPEWNIKKCIQCNICSSTCPHAAIRPFLFDSTRKDIPKSFEGKQAVGKEFKNDKNIKFRIQVGPWDCSGCELCTTVCPAKALTMKDGELQRKTQSENWDFALNILENESCKIWEKRADKVAQETVKSSQFKKPLLEFSGCCEGCGETGIVKAVTQLFGEKTIINNATGCSSIWGGTYPMNPYNITDKGYGPAWANSLFEDNAENGYGIAVAMRHRRSTLKKVIEKVIADKSCNEKLITLFKDLIKNWENSKESFEISEKIKPLLEKKKNNKKLSEIIEKKDILGKKSVWIIGGDGWAYDIGYGGLDHVIASGEDLNILVLDTEVYSNTGFQSSKATQRAAVARFAESGKNTKKKDLASIAMTYGDVYVATTCFTANTNQAIKALQEAENYKGVSLIINYRNCIGHGMTTGFKENNDLAIKSGYSPLIRFNPSLAGTKRLIHLGLDSPKPDTKALERFLTTQARFTSLEKAFPKEFKNKKKLLVQDILERYSNYEAAKKTWEGRMKK</sequence>
<dbReference type="InterPro" id="IPR009014">
    <property type="entry name" value="Transketo_C/PFOR_II"/>
</dbReference>
<dbReference type="GO" id="GO:0005506">
    <property type="term" value="F:iron ion binding"/>
    <property type="evidence" value="ECO:0007669"/>
    <property type="project" value="InterPro"/>
</dbReference>
<dbReference type="InterPro" id="IPR011766">
    <property type="entry name" value="TPP_enzyme_TPP-bd"/>
</dbReference>
<dbReference type="AlphaFoldDB" id="D7EYH0"/>
<dbReference type="CDD" id="cd07034">
    <property type="entry name" value="TPP_PYR_PFOR_IOR-alpha_like"/>
    <property type="match status" value="1"/>
</dbReference>
<feature type="binding site" evidence="8">
    <location>
        <position position="809"/>
    </location>
    <ligand>
        <name>[4Fe-4S] cluster</name>
        <dbReference type="ChEBI" id="CHEBI:49883"/>
        <label>1</label>
    </ligand>
</feature>
<dbReference type="Pfam" id="PF10371">
    <property type="entry name" value="EKR"/>
    <property type="match status" value="1"/>
</dbReference>
<feature type="binding site" evidence="8">
    <location>
        <position position="805"/>
    </location>
    <ligand>
        <name>[4Fe-4S] cluster</name>
        <dbReference type="ChEBI" id="CHEBI:49883"/>
        <label>2</label>
    </ligand>
</feature>
<keyword evidence="10" id="KW-0670">Pyruvate</keyword>
<dbReference type="FunFam" id="3.40.50.920:FF:000007">
    <property type="entry name" value="Pyruvate:ferredoxin (Flavodoxin) oxidoreductase"/>
    <property type="match status" value="1"/>
</dbReference>